<evidence type="ECO:0000313" key="5">
    <source>
        <dbReference type="Proteomes" id="UP000502345"/>
    </source>
</evidence>
<evidence type="ECO:0000256" key="1">
    <source>
        <dbReference type="ARBA" id="ARBA00004871"/>
    </source>
</evidence>
<dbReference type="GO" id="GO:0050661">
    <property type="term" value="F:NADP binding"/>
    <property type="evidence" value="ECO:0007669"/>
    <property type="project" value="TreeGrafter"/>
</dbReference>
<evidence type="ECO:0000256" key="2">
    <source>
        <dbReference type="ARBA" id="ARBA00023141"/>
    </source>
</evidence>
<keyword evidence="2" id="KW-0028">Amino-acid biosynthesis</keyword>
<dbReference type="PRINTS" id="PR00086">
    <property type="entry name" value="LLDHDRGNASE"/>
</dbReference>
<feature type="domain" description="Shikimate dehydrogenase substrate binding N-terminal" evidence="3">
    <location>
        <begin position="17"/>
        <end position="105"/>
    </location>
</feature>
<dbReference type="InterPro" id="IPR036291">
    <property type="entry name" value="NAD(P)-bd_dom_sf"/>
</dbReference>
<name>A0A6G9CZ49_RHOER</name>
<dbReference type="InterPro" id="IPR001557">
    <property type="entry name" value="L-lactate/malate_DH"/>
</dbReference>
<dbReference type="PANTHER" id="PTHR21089:SF1">
    <property type="entry name" value="BIFUNCTIONAL 3-DEHYDROQUINATE DEHYDRATASE_SHIKIMATE DEHYDROGENASE, CHLOROPLASTIC"/>
    <property type="match status" value="1"/>
</dbReference>
<dbReference type="InterPro" id="IPR013708">
    <property type="entry name" value="Shikimate_DH-bd_N"/>
</dbReference>
<dbReference type="GO" id="GO:0009073">
    <property type="term" value="P:aromatic amino acid family biosynthetic process"/>
    <property type="evidence" value="ECO:0007669"/>
    <property type="project" value="UniProtKB-KW"/>
</dbReference>
<dbReference type="Gene3D" id="3.40.50.10860">
    <property type="entry name" value="Leucine Dehydrogenase, chain A, domain 1"/>
    <property type="match status" value="1"/>
</dbReference>
<dbReference type="GO" id="GO:0019632">
    <property type="term" value="P:shikimate metabolic process"/>
    <property type="evidence" value="ECO:0007669"/>
    <property type="project" value="TreeGrafter"/>
</dbReference>
<dbReference type="SUPFAM" id="SSF53223">
    <property type="entry name" value="Aminoacid dehydrogenase-like, N-terminal domain"/>
    <property type="match status" value="1"/>
</dbReference>
<dbReference type="GO" id="GO:0005829">
    <property type="term" value="C:cytosol"/>
    <property type="evidence" value="ECO:0007669"/>
    <property type="project" value="TreeGrafter"/>
</dbReference>
<dbReference type="GO" id="GO:0004764">
    <property type="term" value="F:shikimate 3-dehydrogenase (NADP+) activity"/>
    <property type="evidence" value="ECO:0007669"/>
    <property type="project" value="InterPro"/>
</dbReference>
<gene>
    <name evidence="4" type="ORF">G9444_4931</name>
</gene>
<organism evidence="4 5">
    <name type="scientific">Rhodococcus erythropolis</name>
    <name type="common">Arthrobacter picolinophilus</name>
    <dbReference type="NCBI Taxonomy" id="1833"/>
    <lineage>
        <taxon>Bacteria</taxon>
        <taxon>Bacillati</taxon>
        <taxon>Actinomycetota</taxon>
        <taxon>Actinomycetes</taxon>
        <taxon>Mycobacteriales</taxon>
        <taxon>Nocardiaceae</taxon>
        <taxon>Rhodococcus</taxon>
        <taxon>Rhodococcus erythropolis group</taxon>
    </lineage>
</organism>
<dbReference type="GO" id="GO:0009423">
    <property type="term" value="P:chorismate biosynthetic process"/>
    <property type="evidence" value="ECO:0007669"/>
    <property type="project" value="TreeGrafter"/>
</dbReference>
<dbReference type="Pfam" id="PF08501">
    <property type="entry name" value="Shikimate_dh_N"/>
    <property type="match status" value="1"/>
</dbReference>
<protein>
    <submittedName>
        <fullName evidence="4">Shikimate dehydrogenase</fullName>
    </submittedName>
</protein>
<evidence type="ECO:0000313" key="4">
    <source>
        <dbReference type="EMBL" id="QIP42174.1"/>
    </source>
</evidence>
<reference evidence="4 5" key="1">
    <citation type="submission" date="2020-03" db="EMBL/GenBank/DDBJ databases">
        <title>Screen low temperature-resistant strains for efficient degradation of petroleum hydrocarbons under the low temperature.</title>
        <authorList>
            <person name="Wang Y."/>
            <person name="Chen J."/>
        </authorList>
    </citation>
    <scope>NUCLEOTIDE SEQUENCE [LARGE SCALE GENOMIC DNA]</scope>
    <source>
        <strain evidence="4 5">KB1</strain>
    </source>
</reference>
<dbReference type="PANTHER" id="PTHR21089">
    <property type="entry name" value="SHIKIMATE DEHYDROGENASE"/>
    <property type="match status" value="1"/>
</dbReference>
<dbReference type="EMBL" id="CP050124">
    <property type="protein sequence ID" value="QIP42174.1"/>
    <property type="molecule type" value="Genomic_DNA"/>
</dbReference>
<dbReference type="InterPro" id="IPR022893">
    <property type="entry name" value="Shikimate_DH_fam"/>
</dbReference>
<dbReference type="Proteomes" id="UP000502345">
    <property type="component" value="Chromosome"/>
</dbReference>
<accession>A0A6G9CZ49</accession>
<keyword evidence="2" id="KW-0057">Aromatic amino acid biosynthesis</keyword>
<proteinExistence type="predicted"/>
<dbReference type="NCBIfam" id="NF009201">
    <property type="entry name" value="PRK12549.1"/>
    <property type="match status" value="1"/>
</dbReference>
<evidence type="ECO:0000259" key="3">
    <source>
        <dbReference type="Pfam" id="PF08501"/>
    </source>
</evidence>
<dbReference type="InterPro" id="IPR046346">
    <property type="entry name" value="Aminoacid_DH-like_N_sf"/>
</dbReference>
<sequence>MQENVMTTEFTRHRIGLVGAGISTSLSPALHSHEASALGLDDYSYELVDLENLTVSVEKTGEVVRSAVAAGFTGLNITHPCKQVVVDALDELSDNARLLGAVNTIVVHNGLLIGHNTDHSGFLTALQRGLPDAALDRVVLAGAGGAGSAVAYALAAAGTTDLRIADIDPNRAADVCSRVASAFPATRTTALAIDEIAVNLTTCDGVVNASPIGMVGHPGTPFDPAALHAGLWVADIVYRPMRTELLDAAITLGCRVLDGGQMLVAQASDTFTLLTGVEADTDRMRSHLSELLSETARA</sequence>
<comment type="pathway">
    <text evidence="1">Metabolic intermediate biosynthesis; chorismate biosynthesis; chorismate from D-erythrose 4-phosphate and phosphoenolpyruvate: step 4/7.</text>
</comment>
<dbReference type="Gene3D" id="3.40.50.720">
    <property type="entry name" value="NAD(P)-binding Rossmann-like Domain"/>
    <property type="match status" value="1"/>
</dbReference>
<dbReference type="AlphaFoldDB" id="A0A6G9CZ49"/>
<dbReference type="SUPFAM" id="SSF51735">
    <property type="entry name" value="NAD(P)-binding Rossmann-fold domains"/>
    <property type="match status" value="1"/>
</dbReference>